<feature type="non-terminal residue" evidence="2">
    <location>
        <position position="75"/>
    </location>
</feature>
<feature type="non-terminal residue" evidence="2">
    <location>
        <position position="1"/>
    </location>
</feature>
<keyword evidence="3" id="KW-1185">Reference proteome</keyword>
<comment type="caution">
    <text evidence="2">The sequence shown here is derived from an EMBL/GenBank/DDBJ whole genome shotgun (WGS) entry which is preliminary data.</text>
</comment>
<organism evidence="2 3">
    <name type="scientific">Cryptolaemus montrouzieri</name>
    <dbReference type="NCBI Taxonomy" id="559131"/>
    <lineage>
        <taxon>Eukaryota</taxon>
        <taxon>Metazoa</taxon>
        <taxon>Ecdysozoa</taxon>
        <taxon>Arthropoda</taxon>
        <taxon>Hexapoda</taxon>
        <taxon>Insecta</taxon>
        <taxon>Pterygota</taxon>
        <taxon>Neoptera</taxon>
        <taxon>Endopterygota</taxon>
        <taxon>Coleoptera</taxon>
        <taxon>Polyphaga</taxon>
        <taxon>Cucujiformia</taxon>
        <taxon>Coccinelloidea</taxon>
        <taxon>Coccinellidae</taxon>
        <taxon>Scymninae</taxon>
        <taxon>Scymnini</taxon>
        <taxon>Cryptolaemus</taxon>
    </lineage>
</organism>
<evidence type="ECO:0008006" key="4">
    <source>
        <dbReference type="Google" id="ProtNLM"/>
    </source>
</evidence>
<dbReference type="Proteomes" id="UP001516400">
    <property type="component" value="Unassembled WGS sequence"/>
</dbReference>
<gene>
    <name evidence="2" type="ORF">HHI36_009204</name>
</gene>
<sequence length="75" mass="8257">KRRNSRMKKAEATGTDANKFKHGMVPTTKNSHYGVKVVEISAHIATALFSKGLTTALKVMNVMEIIIEELVTEIA</sequence>
<evidence type="ECO:0000313" key="2">
    <source>
        <dbReference type="EMBL" id="KAL3270146.1"/>
    </source>
</evidence>
<name>A0ABD2MVJ1_9CUCU</name>
<feature type="region of interest" description="Disordered" evidence="1">
    <location>
        <begin position="1"/>
        <end position="25"/>
    </location>
</feature>
<proteinExistence type="predicted"/>
<reference evidence="2 3" key="1">
    <citation type="journal article" date="2021" name="BMC Biol.">
        <title>Horizontally acquired antibacterial genes associated with adaptive radiation of ladybird beetles.</title>
        <authorList>
            <person name="Li H.S."/>
            <person name="Tang X.F."/>
            <person name="Huang Y.H."/>
            <person name="Xu Z.Y."/>
            <person name="Chen M.L."/>
            <person name="Du X.Y."/>
            <person name="Qiu B.Y."/>
            <person name="Chen P.T."/>
            <person name="Zhang W."/>
            <person name="Slipinski A."/>
            <person name="Escalona H.E."/>
            <person name="Waterhouse R.M."/>
            <person name="Zwick A."/>
            <person name="Pang H."/>
        </authorList>
    </citation>
    <scope>NUCLEOTIDE SEQUENCE [LARGE SCALE GENOMIC DNA]</scope>
    <source>
        <strain evidence="2">SYSU2018</strain>
    </source>
</reference>
<accession>A0ABD2MVJ1</accession>
<dbReference type="AlphaFoldDB" id="A0ABD2MVJ1"/>
<evidence type="ECO:0000256" key="1">
    <source>
        <dbReference type="SAM" id="MobiDB-lite"/>
    </source>
</evidence>
<protein>
    <recommendedName>
        <fullName evidence="4">Histone H2A</fullName>
    </recommendedName>
</protein>
<evidence type="ECO:0000313" key="3">
    <source>
        <dbReference type="Proteomes" id="UP001516400"/>
    </source>
</evidence>
<dbReference type="EMBL" id="JABFTP020000021">
    <property type="protein sequence ID" value="KAL3270146.1"/>
    <property type="molecule type" value="Genomic_DNA"/>
</dbReference>